<protein>
    <submittedName>
        <fullName evidence="1">Uncharacterized protein</fullName>
    </submittedName>
</protein>
<reference evidence="2" key="1">
    <citation type="journal article" date="2024" name="Front. Bioeng. Biotechnol.">
        <title>Genome-scale model development and genomic sequencing of the oleaginous clade Lipomyces.</title>
        <authorList>
            <person name="Czajka J.J."/>
            <person name="Han Y."/>
            <person name="Kim J."/>
            <person name="Mondo S.J."/>
            <person name="Hofstad B.A."/>
            <person name="Robles A."/>
            <person name="Haridas S."/>
            <person name="Riley R."/>
            <person name="LaButti K."/>
            <person name="Pangilinan J."/>
            <person name="Andreopoulos W."/>
            <person name="Lipzen A."/>
            <person name="Yan J."/>
            <person name="Wang M."/>
            <person name="Ng V."/>
            <person name="Grigoriev I.V."/>
            <person name="Spatafora J.W."/>
            <person name="Magnuson J.K."/>
            <person name="Baker S.E."/>
            <person name="Pomraning K.R."/>
        </authorList>
    </citation>
    <scope>NUCLEOTIDE SEQUENCE [LARGE SCALE GENOMIC DNA]</scope>
    <source>
        <strain evidence="2">CBS 7786</strain>
    </source>
</reference>
<name>A0ACC3TC97_LIPKO</name>
<comment type="caution">
    <text evidence="1">The sequence shown here is derived from an EMBL/GenBank/DDBJ whole genome shotgun (WGS) entry which is preliminary data.</text>
</comment>
<dbReference type="EMBL" id="MU971335">
    <property type="protein sequence ID" value="KAK9241404.1"/>
    <property type="molecule type" value="Genomic_DNA"/>
</dbReference>
<organism evidence="1 2">
    <name type="scientific">Lipomyces kononenkoae</name>
    <name type="common">Yeast</name>
    <dbReference type="NCBI Taxonomy" id="34357"/>
    <lineage>
        <taxon>Eukaryota</taxon>
        <taxon>Fungi</taxon>
        <taxon>Dikarya</taxon>
        <taxon>Ascomycota</taxon>
        <taxon>Saccharomycotina</taxon>
        <taxon>Lipomycetes</taxon>
        <taxon>Lipomycetales</taxon>
        <taxon>Lipomycetaceae</taxon>
        <taxon>Lipomyces</taxon>
    </lineage>
</organism>
<gene>
    <name evidence="1" type="ORF">V1525DRAFT_384804</name>
</gene>
<dbReference type="Proteomes" id="UP001433508">
    <property type="component" value="Unassembled WGS sequence"/>
</dbReference>
<accession>A0ACC3TC97</accession>
<proteinExistence type="predicted"/>
<evidence type="ECO:0000313" key="2">
    <source>
        <dbReference type="Proteomes" id="UP001433508"/>
    </source>
</evidence>
<evidence type="ECO:0000313" key="1">
    <source>
        <dbReference type="EMBL" id="KAK9241404.1"/>
    </source>
</evidence>
<sequence length="439" mass="48115">MSTAPKPLRLRSACTECHAAKVRCSGEKDGCTRCRRNGLYCEYQVSMVGRAPKKQKTGDHNHTKSQNHAIHTPEPSQDTGPSARALVSVPLPMDSPSEMNIDHLLALGNFLSVSDAVDSSQNYLADLPVVSPELNDVLSPATANILPDAHPGVSNSESSEGTWSDRQPASLASSSAASHEDMLPSLLSQNTSASSFRSQLWQRSAASVPKSYRDKSAISQYRHAATLMDVIECLECHLQSPRAPIDQGMRLNREAMAKVRDVLDMDEFWSCQSCPLLVATIMDLVVGLYELVIFSIHQPSTSEDDVNISLHDNGGAGMADVLTDSSPGSPATRSTQDGPLFQFGCLEFDPDEQELFRNVMVRRDLRRCIETIRYCSQEICHRKRPAIALDGTRIRHGGSRSKGACTDHVQLQWYQEMEHQATQLLASLPAKYAHGQGAT</sequence>
<keyword evidence="2" id="KW-1185">Reference proteome</keyword>